<sequence>MARGNQREKSRQANDKKREAEAKSKGNGLSGSQMQHNKEANADIMRQKQAACTPPSSRRLLIPVPDDITPYTIL</sequence>
<dbReference type="Proteomes" id="UP000635477">
    <property type="component" value="Unassembled WGS sequence"/>
</dbReference>
<organism evidence="2 3">
    <name type="scientific">Fusarium zealandicum</name>
    <dbReference type="NCBI Taxonomy" id="1053134"/>
    <lineage>
        <taxon>Eukaryota</taxon>
        <taxon>Fungi</taxon>
        <taxon>Dikarya</taxon>
        <taxon>Ascomycota</taxon>
        <taxon>Pezizomycotina</taxon>
        <taxon>Sordariomycetes</taxon>
        <taxon>Hypocreomycetidae</taxon>
        <taxon>Hypocreales</taxon>
        <taxon>Nectriaceae</taxon>
        <taxon>Fusarium</taxon>
        <taxon>Fusarium staphyleae species complex</taxon>
    </lineage>
</organism>
<proteinExistence type="predicted"/>
<dbReference type="EMBL" id="JABEYC010000133">
    <property type="protein sequence ID" value="KAF4982132.1"/>
    <property type="molecule type" value="Genomic_DNA"/>
</dbReference>
<feature type="region of interest" description="Disordered" evidence="1">
    <location>
        <begin position="1"/>
        <end position="66"/>
    </location>
</feature>
<reference evidence="2" key="2">
    <citation type="submission" date="2020-05" db="EMBL/GenBank/DDBJ databases">
        <authorList>
            <person name="Kim H.-S."/>
            <person name="Proctor R.H."/>
            <person name="Brown D.W."/>
        </authorList>
    </citation>
    <scope>NUCLEOTIDE SEQUENCE</scope>
    <source>
        <strain evidence="2">NRRL 22465</strain>
    </source>
</reference>
<dbReference type="AlphaFoldDB" id="A0A8H4URX8"/>
<feature type="compositionally biased region" description="Basic and acidic residues" evidence="1">
    <location>
        <begin position="1"/>
        <end position="24"/>
    </location>
</feature>
<accession>A0A8H4URX8</accession>
<evidence type="ECO:0000256" key="1">
    <source>
        <dbReference type="SAM" id="MobiDB-lite"/>
    </source>
</evidence>
<comment type="caution">
    <text evidence="2">The sequence shown here is derived from an EMBL/GenBank/DDBJ whole genome shotgun (WGS) entry which is preliminary data.</text>
</comment>
<dbReference type="OrthoDB" id="18018at2759"/>
<evidence type="ECO:0008006" key="4">
    <source>
        <dbReference type="Google" id="ProtNLM"/>
    </source>
</evidence>
<evidence type="ECO:0000313" key="3">
    <source>
        <dbReference type="Proteomes" id="UP000635477"/>
    </source>
</evidence>
<keyword evidence="3" id="KW-1185">Reference proteome</keyword>
<gene>
    <name evidence="2" type="ORF">FZEAL_2192</name>
</gene>
<name>A0A8H4URX8_9HYPO</name>
<reference evidence="2" key="1">
    <citation type="journal article" date="2020" name="BMC Genomics">
        <title>Correction to: Identification and distribution of gene clusters required for synthesis of sphingolipid metabolism inhibitors in diverse species of the filamentous fungus Fusarium.</title>
        <authorList>
            <person name="Kim H.S."/>
            <person name="Lohmar J.M."/>
            <person name="Busman M."/>
            <person name="Brown D.W."/>
            <person name="Naumann T.A."/>
            <person name="Divon H.H."/>
            <person name="Lysoe E."/>
            <person name="Uhlig S."/>
            <person name="Proctor R.H."/>
        </authorList>
    </citation>
    <scope>NUCLEOTIDE SEQUENCE</scope>
    <source>
        <strain evidence="2">NRRL 22465</strain>
    </source>
</reference>
<protein>
    <recommendedName>
        <fullName evidence="4">Small EDRK-rich factor-like N-terminal domain-containing protein</fullName>
    </recommendedName>
</protein>
<evidence type="ECO:0000313" key="2">
    <source>
        <dbReference type="EMBL" id="KAF4982132.1"/>
    </source>
</evidence>